<evidence type="ECO:0000313" key="4">
    <source>
        <dbReference type="Proteomes" id="UP000319342"/>
    </source>
</evidence>
<dbReference type="InterPro" id="IPR016024">
    <property type="entry name" value="ARM-type_fold"/>
</dbReference>
<protein>
    <recommendedName>
        <fullName evidence="5">HEAT repeat protein</fullName>
    </recommendedName>
</protein>
<evidence type="ECO:0000256" key="1">
    <source>
        <dbReference type="SAM" id="Coils"/>
    </source>
</evidence>
<gene>
    <name evidence="3" type="ORF">Pla163_31970</name>
</gene>
<sequence precursor="true">MKTHTTHRFLGLALCLAASPAANATAAQTLAPTSLIPLHLTPRVEAPRAATRATSAQDSPRDLLERAHYAEDHEHDLAAAKAGFEAALAAARAAKDAPLAAEAEAALRAVRVRLGEIEDEAPAPSEETLDRIADILVQVHNGVTPWEKLGEDLALYGDTAVQVLARLLAAPEGTMVAITPDFSIVAPSRFAASALGTIDSPAARAATLEAFRSETDPVLRRTLAQSSGADHLELHYASAQDPVEAIRDVGGSRLFQLVQRERNTFMSDPRLGGDPRLVEIAVERARAGRGEWAQILADLAPFVALRELGEPLPGSIGQAIAGRVGYAGSTSVARLDPTELRRYLEIWSAPANDAQKSAALNAFTRQFSYFQLKDLWAANPTSATRDAMSALAAEYPLSATAPVLPFVGFERTVDVLSKLEARGHVLDERESVALRAELDTLTSPDPGGQVPSIEDLGRLFDAISAVTNWSGSEQATSAAVYCFTGFAQFSASESSFVPVTVRIQGFDAVQLDRNATQIGRFADRLAGAVTQSQFRLETVPPSLAWFGNWMLESGGGRQIEAAAQILERSAAVGGLDVVSRILIPRWESGEISRDDFSDALQRLTSLSERSDRDGTVAFLLERARPLLQEDPIGTMAEEFVAAAIRLSTETRHAFLDGIEPLLQTPAVAELVASRLRYYLAGARDLQRLLEAVQAAPEENSSLRADAIWRLGNALYEPAIDLIGEALRSSEPAVREAARNTLEQFRQQREALEEFARWKRAKDEAKETTDALVALLASTDRDVVLGAVEALGAVRAKTALPKLVALLARDDDELKTAVRTAIARIGGE</sequence>
<keyword evidence="4" id="KW-1185">Reference proteome</keyword>
<evidence type="ECO:0008006" key="5">
    <source>
        <dbReference type="Google" id="ProtNLM"/>
    </source>
</evidence>
<dbReference type="Proteomes" id="UP000319342">
    <property type="component" value="Chromosome"/>
</dbReference>
<name>A0A518D3K8_9BACT</name>
<keyword evidence="1" id="KW-0175">Coiled coil</keyword>
<dbReference type="EMBL" id="CP036290">
    <property type="protein sequence ID" value="QDU86048.1"/>
    <property type="molecule type" value="Genomic_DNA"/>
</dbReference>
<feature type="chain" id="PRO_5021995037" description="HEAT repeat protein" evidence="2">
    <location>
        <begin position="25"/>
        <end position="827"/>
    </location>
</feature>
<dbReference type="SUPFAM" id="SSF48371">
    <property type="entry name" value="ARM repeat"/>
    <property type="match status" value="1"/>
</dbReference>
<reference evidence="3 4" key="1">
    <citation type="submission" date="2019-02" db="EMBL/GenBank/DDBJ databases">
        <title>Deep-cultivation of Planctomycetes and their phenomic and genomic characterization uncovers novel biology.</title>
        <authorList>
            <person name="Wiegand S."/>
            <person name="Jogler M."/>
            <person name="Boedeker C."/>
            <person name="Pinto D."/>
            <person name="Vollmers J."/>
            <person name="Rivas-Marin E."/>
            <person name="Kohn T."/>
            <person name="Peeters S.H."/>
            <person name="Heuer A."/>
            <person name="Rast P."/>
            <person name="Oberbeckmann S."/>
            <person name="Bunk B."/>
            <person name="Jeske O."/>
            <person name="Meyerdierks A."/>
            <person name="Storesund J.E."/>
            <person name="Kallscheuer N."/>
            <person name="Luecker S."/>
            <person name="Lage O.M."/>
            <person name="Pohl T."/>
            <person name="Merkel B.J."/>
            <person name="Hornburger P."/>
            <person name="Mueller R.-W."/>
            <person name="Bruemmer F."/>
            <person name="Labrenz M."/>
            <person name="Spormann A.M."/>
            <person name="Op den Camp H."/>
            <person name="Overmann J."/>
            <person name="Amann R."/>
            <person name="Jetten M.S.M."/>
            <person name="Mascher T."/>
            <person name="Medema M.H."/>
            <person name="Devos D.P."/>
            <person name="Kaster A.-K."/>
            <person name="Ovreas L."/>
            <person name="Rohde M."/>
            <person name="Galperin M.Y."/>
            <person name="Jogler C."/>
        </authorList>
    </citation>
    <scope>NUCLEOTIDE SEQUENCE [LARGE SCALE GENOMIC DNA]</scope>
    <source>
        <strain evidence="3 4">Pla163</strain>
    </source>
</reference>
<dbReference type="InterPro" id="IPR011989">
    <property type="entry name" value="ARM-like"/>
</dbReference>
<organism evidence="3 4">
    <name type="scientific">Rohdeia mirabilis</name>
    <dbReference type="NCBI Taxonomy" id="2528008"/>
    <lineage>
        <taxon>Bacteria</taxon>
        <taxon>Pseudomonadati</taxon>
        <taxon>Planctomycetota</taxon>
        <taxon>Planctomycetia</taxon>
        <taxon>Planctomycetia incertae sedis</taxon>
        <taxon>Rohdeia</taxon>
    </lineage>
</organism>
<dbReference type="Gene3D" id="1.25.10.10">
    <property type="entry name" value="Leucine-rich Repeat Variant"/>
    <property type="match status" value="1"/>
</dbReference>
<dbReference type="RefSeq" id="WP_145190567.1">
    <property type="nucleotide sequence ID" value="NZ_CP036290.1"/>
</dbReference>
<feature type="signal peptide" evidence="2">
    <location>
        <begin position="1"/>
        <end position="24"/>
    </location>
</feature>
<feature type="coiled-coil region" evidence="1">
    <location>
        <begin position="734"/>
        <end position="767"/>
    </location>
</feature>
<evidence type="ECO:0000313" key="3">
    <source>
        <dbReference type="EMBL" id="QDU86048.1"/>
    </source>
</evidence>
<evidence type="ECO:0000256" key="2">
    <source>
        <dbReference type="SAM" id="SignalP"/>
    </source>
</evidence>
<dbReference type="AlphaFoldDB" id="A0A518D3K8"/>
<keyword evidence="2" id="KW-0732">Signal</keyword>
<proteinExistence type="predicted"/>
<accession>A0A518D3K8</accession>